<dbReference type="AlphaFoldDB" id="A0A1G4QGC2"/>
<gene>
    <name evidence="1" type="ORF">SAMN02983004_01109</name>
</gene>
<dbReference type="Pfam" id="PF02414">
    <property type="entry name" value="Borrelia_orfA"/>
    <property type="match status" value="1"/>
</dbReference>
<accession>A0A1G4QGC2</accession>
<organism evidence="1 2">
    <name type="scientific">Borreliella japonica</name>
    <name type="common">Borrelia japonica</name>
    <dbReference type="NCBI Taxonomy" id="34095"/>
    <lineage>
        <taxon>Bacteria</taxon>
        <taxon>Pseudomonadati</taxon>
        <taxon>Spirochaetota</taxon>
        <taxon>Spirochaetia</taxon>
        <taxon>Spirochaetales</taxon>
        <taxon>Borreliaceae</taxon>
        <taxon>Borreliella</taxon>
    </lineage>
</organism>
<keyword evidence="2" id="KW-1185">Reference proteome</keyword>
<dbReference type="EMBL" id="FMTE01000023">
    <property type="protein sequence ID" value="SCW43654.1"/>
    <property type="molecule type" value="Genomic_DNA"/>
</dbReference>
<dbReference type="OrthoDB" id="9993211at2"/>
<dbReference type="RefSeq" id="WP_091973931.1">
    <property type="nucleotide sequence ID" value="NZ_FMTE01000023.1"/>
</dbReference>
<dbReference type="Proteomes" id="UP000199262">
    <property type="component" value="Unassembled WGS sequence"/>
</dbReference>
<dbReference type="InterPro" id="IPR003459">
    <property type="entry name" value="Borrelia_plasmid_OrfA"/>
</dbReference>
<name>A0A1G4QGC2_BORJA</name>
<evidence type="ECO:0000313" key="2">
    <source>
        <dbReference type="Proteomes" id="UP000199262"/>
    </source>
</evidence>
<reference evidence="2" key="1">
    <citation type="submission" date="2016-10" db="EMBL/GenBank/DDBJ databases">
        <authorList>
            <person name="Varghese N."/>
            <person name="Submissions S."/>
        </authorList>
    </citation>
    <scope>NUCLEOTIDE SEQUENCE [LARGE SCALE GENOMIC DNA]</scope>
    <source>
        <strain evidence="2">ATCC 51557</strain>
    </source>
</reference>
<sequence length="102" mass="12118">MKNQLINKSQIELEILIFTIELMNTQFSQYTPENILQCYNEELKKVDLAISTITIMEKKLNKLQKIKIIAKFYTIDKDCILAYYKINYPIQTCYAKIKAHYT</sequence>
<evidence type="ECO:0000313" key="1">
    <source>
        <dbReference type="EMBL" id="SCW43654.1"/>
    </source>
</evidence>
<protein>
    <submittedName>
        <fullName evidence="1">Uncharacterized protein</fullName>
    </submittedName>
</protein>
<proteinExistence type="predicted"/>